<dbReference type="eggNOG" id="ENOG502QTDY">
    <property type="taxonomic scope" value="Eukaryota"/>
</dbReference>
<keyword evidence="8" id="KW-1185">Reference proteome</keyword>
<keyword evidence="6" id="KW-0408">Iron</keyword>
<dbReference type="InterPro" id="IPR010255">
    <property type="entry name" value="Haem_peroxidase_sf"/>
</dbReference>
<evidence type="ECO:0000256" key="5">
    <source>
        <dbReference type="ARBA" id="ARBA00023002"/>
    </source>
</evidence>
<dbReference type="InterPro" id="IPR019794">
    <property type="entry name" value="Peroxidases_AS"/>
</dbReference>
<dbReference type="GO" id="GO:0020037">
    <property type="term" value="F:heme binding"/>
    <property type="evidence" value="ECO:0007669"/>
    <property type="project" value="InterPro"/>
</dbReference>
<dbReference type="GO" id="GO:0005829">
    <property type="term" value="C:cytosol"/>
    <property type="evidence" value="ECO:0007669"/>
    <property type="project" value="TreeGrafter"/>
</dbReference>
<sequence length="212" mass="23901">MAEKCPVTGASDRKLVAEKPKTVRDWWPETLDLRLLHQDPISARPSHVPHPYSATVEGSSSLPAAAYASYASRLSLVDLSELRNDIYEALTTSNPAWPADYGHYGPLMIRLAWHAAGTYRVLAPLNSWPDNANLDKARRYILWPIKQKYGQVRGSSNEVLEWFFSTDYLYDNLICQALSWADLILLAGNVAIESMMGDWGTVEPLWFGFWKG</sequence>
<proteinExistence type="predicted"/>
<keyword evidence="4" id="KW-0479">Metal-binding</keyword>
<dbReference type="PROSITE" id="PS00436">
    <property type="entry name" value="PEROXIDASE_2"/>
    <property type="match status" value="1"/>
</dbReference>
<name>K0RTG1_THAOC</name>
<dbReference type="GO" id="GO:0004096">
    <property type="term" value="F:catalase activity"/>
    <property type="evidence" value="ECO:0007669"/>
    <property type="project" value="InterPro"/>
</dbReference>
<comment type="caution">
    <text evidence="7">The sequence shown here is derived from an EMBL/GenBank/DDBJ whole genome shotgun (WGS) entry which is preliminary data.</text>
</comment>
<dbReference type="PANTHER" id="PTHR30555:SF0">
    <property type="entry name" value="CATALASE-PEROXIDASE"/>
    <property type="match status" value="1"/>
</dbReference>
<dbReference type="InterPro" id="IPR000763">
    <property type="entry name" value="Catalase_peroxidase"/>
</dbReference>
<evidence type="ECO:0000256" key="2">
    <source>
        <dbReference type="ARBA" id="ARBA00022559"/>
    </source>
</evidence>
<evidence type="ECO:0000256" key="6">
    <source>
        <dbReference type="ARBA" id="ARBA00023004"/>
    </source>
</evidence>
<accession>K0RTG1</accession>
<protein>
    <submittedName>
        <fullName evidence="7">Uncharacterized protein</fullName>
    </submittedName>
</protein>
<keyword evidence="3" id="KW-0349">Heme</keyword>
<evidence type="ECO:0000256" key="1">
    <source>
        <dbReference type="ARBA" id="ARBA00001970"/>
    </source>
</evidence>
<dbReference type="PANTHER" id="PTHR30555">
    <property type="entry name" value="HYDROPEROXIDASE I, BIFUNCTIONAL CATALASE-PEROXIDASE"/>
    <property type="match status" value="1"/>
</dbReference>
<evidence type="ECO:0000256" key="3">
    <source>
        <dbReference type="ARBA" id="ARBA00022617"/>
    </source>
</evidence>
<keyword evidence="5" id="KW-0560">Oxidoreductase</keyword>
<dbReference type="GO" id="GO:0042744">
    <property type="term" value="P:hydrogen peroxide catabolic process"/>
    <property type="evidence" value="ECO:0007669"/>
    <property type="project" value="TreeGrafter"/>
</dbReference>
<dbReference type="Gene3D" id="1.10.520.10">
    <property type="match status" value="1"/>
</dbReference>
<dbReference type="Proteomes" id="UP000266841">
    <property type="component" value="Unassembled WGS sequence"/>
</dbReference>
<reference evidence="7 8" key="1">
    <citation type="journal article" date="2012" name="Genome Biol.">
        <title>Genome and low-iron response of an oceanic diatom adapted to chronic iron limitation.</title>
        <authorList>
            <person name="Lommer M."/>
            <person name="Specht M."/>
            <person name="Roy A.S."/>
            <person name="Kraemer L."/>
            <person name="Andreson R."/>
            <person name="Gutowska M.A."/>
            <person name="Wolf J."/>
            <person name="Bergner S.V."/>
            <person name="Schilhabel M.B."/>
            <person name="Klostermeier U.C."/>
            <person name="Beiko R.G."/>
            <person name="Rosenstiel P."/>
            <person name="Hippler M."/>
            <person name="Laroche J."/>
        </authorList>
    </citation>
    <scope>NUCLEOTIDE SEQUENCE [LARGE SCALE GENOMIC DNA]</scope>
    <source>
        <strain evidence="7 8">CCMP1005</strain>
    </source>
</reference>
<keyword evidence="2" id="KW-0575">Peroxidase</keyword>
<evidence type="ECO:0000256" key="4">
    <source>
        <dbReference type="ARBA" id="ARBA00022723"/>
    </source>
</evidence>
<organism evidence="7 8">
    <name type="scientific">Thalassiosira oceanica</name>
    <name type="common">Marine diatom</name>
    <dbReference type="NCBI Taxonomy" id="159749"/>
    <lineage>
        <taxon>Eukaryota</taxon>
        <taxon>Sar</taxon>
        <taxon>Stramenopiles</taxon>
        <taxon>Ochrophyta</taxon>
        <taxon>Bacillariophyta</taxon>
        <taxon>Coscinodiscophyceae</taxon>
        <taxon>Thalassiosirophycidae</taxon>
        <taxon>Thalassiosirales</taxon>
        <taxon>Thalassiosiraceae</taxon>
        <taxon>Thalassiosira</taxon>
    </lineage>
</organism>
<evidence type="ECO:0000313" key="7">
    <source>
        <dbReference type="EMBL" id="EJK55644.1"/>
    </source>
</evidence>
<comment type="cofactor">
    <cofactor evidence="1">
        <name>heme b</name>
        <dbReference type="ChEBI" id="CHEBI:60344"/>
    </cofactor>
</comment>
<evidence type="ECO:0000313" key="8">
    <source>
        <dbReference type="Proteomes" id="UP000266841"/>
    </source>
</evidence>
<dbReference type="AlphaFoldDB" id="K0RTG1"/>
<dbReference type="GO" id="GO:0070301">
    <property type="term" value="P:cellular response to hydrogen peroxide"/>
    <property type="evidence" value="ECO:0007669"/>
    <property type="project" value="TreeGrafter"/>
</dbReference>
<gene>
    <name evidence="7" type="ORF">THAOC_24599</name>
</gene>
<dbReference type="EMBL" id="AGNL01033541">
    <property type="protein sequence ID" value="EJK55644.1"/>
    <property type="molecule type" value="Genomic_DNA"/>
</dbReference>
<dbReference type="SUPFAM" id="SSF48113">
    <property type="entry name" value="Heme-dependent peroxidases"/>
    <property type="match status" value="1"/>
</dbReference>
<dbReference type="OrthoDB" id="407695at2759"/>
<dbReference type="GO" id="GO:0046872">
    <property type="term" value="F:metal ion binding"/>
    <property type="evidence" value="ECO:0007669"/>
    <property type="project" value="UniProtKB-KW"/>
</dbReference>